<protein>
    <submittedName>
        <fullName evidence="3">Uncharacterized protein</fullName>
    </submittedName>
</protein>
<evidence type="ECO:0000313" key="4">
    <source>
        <dbReference type="Proteomes" id="UP000253664"/>
    </source>
</evidence>
<feature type="non-terminal residue" evidence="3">
    <location>
        <position position="1"/>
    </location>
</feature>
<dbReference type="EMBL" id="LKCN02000016">
    <property type="protein sequence ID" value="RCI09253.1"/>
    <property type="molecule type" value="Genomic_DNA"/>
</dbReference>
<evidence type="ECO:0000313" key="3">
    <source>
        <dbReference type="EMBL" id="RCI09253.1"/>
    </source>
</evidence>
<accession>A0A367L486</accession>
<sequence length="149" mass="16795">ARADEYFFFSSYLQHVMPVLVRVVVVFVFLAPQVFPYVAGNKRKKGGKGPDIGTWSSSSIFPEWTGFNSHGQNIGRQHCPARRLTWASELALRTISRRERKRALRPGPGEKWRKKGGGRGRSTDRGPMFGAAGRPVLCKRPRIRTARSI</sequence>
<feature type="transmembrane region" description="Helical" evidence="2">
    <location>
        <begin position="20"/>
        <end position="39"/>
    </location>
</feature>
<name>A0A367L486_9HYPO</name>
<proteinExistence type="predicted"/>
<keyword evidence="2" id="KW-0472">Membrane</keyword>
<dbReference type="Proteomes" id="UP000253664">
    <property type="component" value="Unassembled WGS sequence"/>
</dbReference>
<keyword evidence="2" id="KW-1133">Transmembrane helix</keyword>
<keyword evidence="2" id="KW-0812">Transmembrane</keyword>
<evidence type="ECO:0000256" key="1">
    <source>
        <dbReference type="SAM" id="MobiDB-lite"/>
    </source>
</evidence>
<organism evidence="3 4">
    <name type="scientific">Ophiocordyceps polyrhachis-furcata BCC 54312</name>
    <dbReference type="NCBI Taxonomy" id="1330021"/>
    <lineage>
        <taxon>Eukaryota</taxon>
        <taxon>Fungi</taxon>
        <taxon>Dikarya</taxon>
        <taxon>Ascomycota</taxon>
        <taxon>Pezizomycotina</taxon>
        <taxon>Sordariomycetes</taxon>
        <taxon>Hypocreomycetidae</taxon>
        <taxon>Hypocreales</taxon>
        <taxon>Ophiocordycipitaceae</taxon>
        <taxon>Ophiocordyceps</taxon>
    </lineage>
</organism>
<keyword evidence="4" id="KW-1185">Reference proteome</keyword>
<comment type="caution">
    <text evidence="3">The sequence shown here is derived from an EMBL/GenBank/DDBJ whole genome shotgun (WGS) entry which is preliminary data.</text>
</comment>
<evidence type="ECO:0000256" key="2">
    <source>
        <dbReference type="SAM" id="Phobius"/>
    </source>
</evidence>
<reference evidence="3 4" key="1">
    <citation type="journal article" date="2015" name="BMC Genomics">
        <title>Insights from the genome of Ophiocordyceps polyrhachis-furcata to pathogenicity and host specificity in insect fungi.</title>
        <authorList>
            <person name="Wichadakul D."/>
            <person name="Kobmoo N."/>
            <person name="Ingsriswang S."/>
            <person name="Tangphatsornruang S."/>
            <person name="Chantasingh D."/>
            <person name="Luangsa-ard J.J."/>
            <person name="Eurwilaichitr L."/>
        </authorList>
    </citation>
    <scope>NUCLEOTIDE SEQUENCE [LARGE SCALE GENOMIC DNA]</scope>
    <source>
        <strain evidence="3 4">BCC 54312</strain>
    </source>
</reference>
<gene>
    <name evidence="3" type="ORF">L249_1578</name>
</gene>
<dbReference type="AlphaFoldDB" id="A0A367L486"/>
<feature type="region of interest" description="Disordered" evidence="1">
    <location>
        <begin position="98"/>
        <end position="133"/>
    </location>
</feature>